<dbReference type="GO" id="GO:0006355">
    <property type="term" value="P:regulation of DNA-templated transcription"/>
    <property type="evidence" value="ECO:0007669"/>
    <property type="project" value="UniProtKB-ARBA"/>
</dbReference>
<dbReference type="Pfam" id="PF01037">
    <property type="entry name" value="AsnC_trans_reg"/>
    <property type="match status" value="1"/>
</dbReference>
<dbReference type="PANTHER" id="PTHR30154">
    <property type="entry name" value="LEUCINE-RESPONSIVE REGULATORY PROTEIN"/>
    <property type="match status" value="1"/>
</dbReference>
<reference evidence="6" key="1">
    <citation type="submission" date="2016-10" db="EMBL/GenBank/DDBJ databases">
        <authorList>
            <person name="Varghese N."/>
            <person name="Submissions S."/>
        </authorList>
    </citation>
    <scope>NUCLEOTIDE SEQUENCE [LARGE SCALE GENOMIC DNA]</scope>
    <source>
        <strain evidence="6">DSM 26922</strain>
    </source>
</reference>
<keyword evidence="1" id="KW-0805">Transcription regulation</keyword>
<sequence>MIIDDTDKKILRLLQKDARLSTKDVAAAVNMSISPCWRRIKRLEDAGLIEDYVAVLDRKKLGLGALAYVHVSLLDHTTASIEAFDRLVQSDDEITECSAITGDSDYVLKIVAQDPEDLERYLMQRLLGSGLVRSSNTNFVLRNTKSRGALPVI</sequence>
<dbReference type="GO" id="GO:0005829">
    <property type="term" value="C:cytosol"/>
    <property type="evidence" value="ECO:0007669"/>
    <property type="project" value="TreeGrafter"/>
</dbReference>
<dbReference type="InterPro" id="IPR011008">
    <property type="entry name" value="Dimeric_a/b-barrel"/>
</dbReference>
<dbReference type="Proteomes" id="UP000199441">
    <property type="component" value="Unassembled WGS sequence"/>
</dbReference>
<dbReference type="SUPFAM" id="SSF54909">
    <property type="entry name" value="Dimeric alpha+beta barrel"/>
    <property type="match status" value="1"/>
</dbReference>
<evidence type="ECO:0000256" key="3">
    <source>
        <dbReference type="ARBA" id="ARBA00023163"/>
    </source>
</evidence>
<name>A0A1H3C9R7_9RHOB</name>
<dbReference type="InterPro" id="IPR011991">
    <property type="entry name" value="ArsR-like_HTH"/>
</dbReference>
<dbReference type="GO" id="GO:0043200">
    <property type="term" value="P:response to amino acid"/>
    <property type="evidence" value="ECO:0007669"/>
    <property type="project" value="TreeGrafter"/>
</dbReference>
<dbReference type="PANTHER" id="PTHR30154:SF34">
    <property type="entry name" value="TRANSCRIPTIONAL REGULATOR AZLB"/>
    <property type="match status" value="1"/>
</dbReference>
<dbReference type="STRING" id="670155.SAMN04488001_3412"/>
<dbReference type="CDD" id="cd00090">
    <property type="entry name" value="HTH_ARSR"/>
    <property type="match status" value="1"/>
</dbReference>
<dbReference type="EMBL" id="FNOI01000008">
    <property type="protein sequence ID" value="SDX50853.1"/>
    <property type="molecule type" value="Genomic_DNA"/>
</dbReference>
<organism evidence="5 6">
    <name type="scientific">Litoreibacter albidus</name>
    <dbReference type="NCBI Taxonomy" id="670155"/>
    <lineage>
        <taxon>Bacteria</taxon>
        <taxon>Pseudomonadati</taxon>
        <taxon>Pseudomonadota</taxon>
        <taxon>Alphaproteobacteria</taxon>
        <taxon>Rhodobacterales</taxon>
        <taxon>Roseobacteraceae</taxon>
        <taxon>Litoreibacter</taxon>
    </lineage>
</organism>
<dbReference type="Pfam" id="PF13412">
    <property type="entry name" value="HTH_24"/>
    <property type="match status" value="1"/>
</dbReference>
<dbReference type="Gene3D" id="1.10.10.10">
    <property type="entry name" value="Winged helix-like DNA-binding domain superfamily/Winged helix DNA-binding domain"/>
    <property type="match status" value="1"/>
</dbReference>
<dbReference type="InterPro" id="IPR019885">
    <property type="entry name" value="Tscrpt_reg_HTH_AsnC-type_CS"/>
</dbReference>
<dbReference type="SMART" id="SM00344">
    <property type="entry name" value="HTH_ASNC"/>
    <property type="match status" value="1"/>
</dbReference>
<dbReference type="PROSITE" id="PS00519">
    <property type="entry name" value="HTH_ASNC_1"/>
    <property type="match status" value="1"/>
</dbReference>
<keyword evidence="3" id="KW-0804">Transcription</keyword>
<dbReference type="OrthoDB" id="9802341at2"/>
<proteinExistence type="predicted"/>
<gene>
    <name evidence="5" type="ORF">SAMN04488001_3412</name>
</gene>
<keyword evidence="2 5" id="KW-0238">DNA-binding</keyword>
<evidence type="ECO:0000256" key="1">
    <source>
        <dbReference type="ARBA" id="ARBA00023015"/>
    </source>
</evidence>
<dbReference type="InterPro" id="IPR036388">
    <property type="entry name" value="WH-like_DNA-bd_sf"/>
</dbReference>
<dbReference type="InterPro" id="IPR019887">
    <property type="entry name" value="Tscrpt_reg_AsnC/Lrp_C"/>
</dbReference>
<dbReference type="AlphaFoldDB" id="A0A1H3C9R7"/>
<feature type="domain" description="HTH asnC-type" evidence="4">
    <location>
        <begin position="3"/>
        <end position="64"/>
    </location>
</feature>
<dbReference type="InterPro" id="IPR036390">
    <property type="entry name" value="WH_DNA-bd_sf"/>
</dbReference>
<keyword evidence="6" id="KW-1185">Reference proteome</keyword>
<evidence type="ECO:0000313" key="6">
    <source>
        <dbReference type="Proteomes" id="UP000199441"/>
    </source>
</evidence>
<accession>A0A1H3C9R7</accession>
<evidence type="ECO:0000256" key="2">
    <source>
        <dbReference type="ARBA" id="ARBA00023125"/>
    </source>
</evidence>
<dbReference type="RefSeq" id="WP_089948193.1">
    <property type="nucleotide sequence ID" value="NZ_FNOI01000008.1"/>
</dbReference>
<dbReference type="PRINTS" id="PR00033">
    <property type="entry name" value="HTHASNC"/>
</dbReference>
<evidence type="ECO:0000313" key="5">
    <source>
        <dbReference type="EMBL" id="SDX50853.1"/>
    </source>
</evidence>
<dbReference type="PROSITE" id="PS50956">
    <property type="entry name" value="HTH_ASNC_2"/>
    <property type="match status" value="1"/>
</dbReference>
<dbReference type="Gene3D" id="3.30.70.920">
    <property type="match status" value="1"/>
</dbReference>
<dbReference type="InterPro" id="IPR000485">
    <property type="entry name" value="AsnC-type_HTH_dom"/>
</dbReference>
<protein>
    <submittedName>
        <fullName evidence="5">DNA-binding transcriptional regulator, Lrp family</fullName>
    </submittedName>
</protein>
<dbReference type="GO" id="GO:0043565">
    <property type="term" value="F:sequence-specific DNA binding"/>
    <property type="evidence" value="ECO:0007669"/>
    <property type="project" value="InterPro"/>
</dbReference>
<evidence type="ECO:0000259" key="4">
    <source>
        <dbReference type="PROSITE" id="PS50956"/>
    </source>
</evidence>
<dbReference type="SUPFAM" id="SSF46785">
    <property type="entry name" value="Winged helix' DNA-binding domain"/>
    <property type="match status" value="1"/>
</dbReference>
<dbReference type="InterPro" id="IPR019888">
    <property type="entry name" value="Tscrpt_reg_AsnC-like"/>
</dbReference>